<dbReference type="InterPro" id="IPR006016">
    <property type="entry name" value="UspA"/>
</dbReference>
<protein>
    <submittedName>
        <fullName evidence="3">Universal stress protein</fullName>
    </submittedName>
</protein>
<accession>A0ABW6CIP8</accession>
<keyword evidence="4" id="KW-1185">Reference proteome</keyword>
<dbReference type="RefSeq" id="WP_377367514.1">
    <property type="nucleotide sequence ID" value="NZ_JAOTJD010000003.1"/>
</dbReference>
<gene>
    <name evidence="3" type="ORF">OCL97_03115</name>
</gene>
<organism evidence="3 4">
    <name type="scientific">Phenylobacterium ferrooxidans</name>
    <dbReference type="NCBI Taxonomy" id="2982689"/>
    <lineage>
        <taxon>Bacteria</taxon>
        <taxon>Pseudomonadati</taxon>
        <taxon>Pseudomonadota</taxon>
        <taxon>Alphaproteobacteria</taxon>
        <taxon>Caulobacterales</taxon>
        <taxon>Caulobacteraceae</taxon>
        <taxon>Phenylobacterium</taxon>
    </lineage>
</organism>
<comment type="similarity">
    <text evidence="1">Belongs to the universal stress protein A family.</text>
</comment>
<evidence type="ECO:0000313" key="3">
    <source>
        <dbReference type="EMBL" id="MFD3262952.1"/>
    </source>
</evidence>
<dbReference type="CDD" id="cd00293">
    <property type="entry name" value="USP-like"/>
    <property type="match status" value="1"/>
</dbReference>
<dbReference type="SUPFAM" id="SSF52402">
    <property type="entry name" value="Adenine nucleotide alpha hydrolases-like"/>
    <property type="match status" value="2"/>
</dbReference>
<comment type="caution">
    <text evidence="3">The sequence shown here is derived from an EMBL/GenBank/DDBJ whole genome shotgun (WGS) entry which is preliminary data.</text>
</comment>
<evidence type="ECO:0000313" key="4">
    <source>
        <dbReference type="Proteomes" id="UP001598130"/>
    </source>
</evidence>
<dbReference type="PANTHER" id="PTHR46268">
    <property type="entry name" value="STRESS RESPONSE PROTEIN NHAX"/>
    <property type="match status" value="1"/>
</dbReference>
<reference evidence="3 4" key="1">
    <citation type="submission" date="2022-09" db="EMBL/GenBank/DDBJ databases">
        <title>New species of Phenylobacterium.</title>
        <authorList>
            <person name="Mieszkin S."/>
        </authorList>
    </citation>
    <scope>NUCLEOTIDE SEQUENCE [LARGE SCALE GENOMIC DNA]</scope>
    <source>
        <strain evidence="3 4">HK31-G</strain>
    </source>
</reference>
<proteinExistence type="inferred from homology"/>
<dbReference type="EMBL" id="JAOTJD010000003">
    <property type="protein sequence ID" value="MFD3262952.1"/>
    <property type="molecule type" value="Genomic_DNA"/>
</dbReference>
<dbReference type="Proteomes" id="UP001598130">
    <property type="component" value="Unassembled WGS sequence"/>
</dbReference>
<feature type="domain" description="UspA" evidence="2">
    <location>
        <begin position="162"/>
        <end position="280"/>
    </location>
</feature>
<dbReference type="Gene3D" id="3.40.50.12370">
    <property type="match status" value="1"/>
</dbReference>
<evidence type="ECO:0000256" key="1">
    <source>
        <dbReference type="ARBA" id="ARBA00008791"/>
    </source>
</evidence>
<evidence type="ECO:0000259" key="2">
    <source>
        <dbReference type="Pfam" id="PF00582"/>
    </source>
</evidence>
<dbReference type="PANTHER" id="PTHR46268:SF15">
    <property type="entry name" value="UNIVERSAL STRESS PROTEIN HP_0031"/>
    <property type="match status" value="1"/>
</dbReference>
<name>A0ABW6CIP8_9CAUL</name>
<dbReference type="Pfam" id="PF00582">
    <property type="entry name" value="Usp"/>
    <property type="match status" value="1"/>
</dbReference>
<sequence>MAIRDVQLQLCSYPTPTSVAAIEQAMDLAAALGARISALTFKIELPTTSNMLANTLLEIPSMIAAERQKSAANAQTLVSMFESIAMKRGVAHEQFIETCPTSQMGAILTEHARMHDLTMIPIGEQATVQQYVAESVIFGSGRPVIIFPEAPKRRSSTPLDVVAVAWDFSRPAARAVADALPILQAAKTVRVVTITKEKKIDTQRSAAELAKHLACHGVEVALDEEDAAGRTIGQTLEAYLDARAIDLLVMGAYGHSRMRDFVLGGATKAIVGDPPLPVFLSH</sequence>